<feature type="region of interest" description="Disordered" evidence="1">
    <location>
        <begin position="1103"/>
        <end position="1133"/>
    </location>
</feature>
<dbReference type="GO" id="GO:0005886">
    <property type="term" value="C:plasma membrane"/>
    <property type="evidence" value="ECO:0007669"/>
    <property type="project" value="TreeGrafter"/>
</dbReference>
<evidence type="ECO:0000259" key="2">
    <source>
        <dbReference type="Pfam" id="PF25353"/>
    </source>
</evidence>
<accession>A0AAJ0FCD7</accession>
<feature type="domain" description="LRR-containing protein second PH" evidence="2">
    <location>
        <begin position="279"/>
        <end position="410"/>
    </location>
</feature>
<dbReference type="SUPFAM" id="SSF52047">
    <property type="entry name" value="RNI-like"/>
    <property type="match status" value="1"/>
</dbReference>
<protein>
    <submittedName>
        <fullName evidence="3">RNI-like protein</fullName>
    </submittedName>
</protein>
<organism evidence="3 4">
    <name type="scientific">Echria macrotheca</name>
    <dbReference type="NCBI Taxonomy" id="438768"/>
    <lineage>
        <taxon>Eukaryota</taxon>
        <taxon>Fungi</taxon>
        <taxon>Dikarya</taxon>
        <taxon>Ascomycota</taxon>
        <taxon>Pezizomycotina</taxon>
        <taxon>Sordariomycetes</taxon>
        <taxon>Sordariomycetidae</taxon>
        <taxon>Sordariales</taxon>
        <taxon>Schizotheciaceae</taxon>
        <taxon>Echria</taxon>
    </lineage>
</organism>
<dbReference type="InterPro" id="IPR032675">
    <property type="entry name" value="LRR_dom_sf"/>
</dbReference>
<proteinExistence type="predicted"/>
<feature type="region of interest" description="Disordered" evidence="1">
    <location>
        <begin position="19"/>
        <end position="123"/>
    </location>
</feature>
<evidence type="ECO:0000313" key="4">
    <source>
        <dbReference type="Proteomes" id="UP001239445"/>
    </source>
</evidence>
<feature type="compositionally biased region" description="Polar residues" evidence="1">
    <location>
        <begin position="30"/>
        <end position="42"/>
    </location>
</feature>
<feature type="compositionally biased region" description="Low complexity" evidence="1">
    <location>
        <begin position="110"/>
        <end position="123"/>
    </location>
</feature>
<feature type="compositionally biased region" description="Polar residues" evidence="1">
    <location>
        <begin position="1074"/>
        <end position="1090"/>
    </location>
</feature>
<dbReference type="EMBL" id="MU839832">
    <property type="protein sequence ID" value="KAK1756075.1"/>
    <property type="molecule type" value="Genomic_DNA"/>
</dbReference>
<evidence type="ECO:0000313" key="3">
    <source>
        <dbReference type="EMBL" id="KAK1756075.1"/>
    </source>
</evidence>
<feature type="region of interest" description="Disordered" evidence="1">
    <location>
        <begin position="1059"/>
        <end position="1090"/>
    </location>
</feature>
<reference evidence="3" key="1">
    <citation type="submission" date="2023-06" db="EMBL/GenBank/DDBJ databases">
        <title>Genome-scale phylogeny and comparative genomics of the fungal order Sordariales.</title>
        <authorList>
            <consortium name="Lawrence Berkeley National Laboratory"/>
            <person name="Hensen N."/>
            <person name="Bonometti L."/>
            <person name="Westerberg I."/>
            <person name="Brannstrom I.O."/>
            <person name="Guillou S."/>
            <person name="Cros-Aarteil S."/>
            <person name="Calhoun S."/>
            <person name="Haridas S."/>
            <person name="Kuo A."/>
            <person name="Mondo S."/>
            <person name="Pangilinan J."/>
            <person name="Riley R."/>
            <person name="Labutti K."/>
            <person name="Andreopoulos B."/>
            <person name="Lipzen A."/>
            <person name="Chen C."/>
            <person name="Yanf M."/>
            <person name="Daum C."/>
            <person name="Ng V."/>
            <person name="Clum A."/>
            <person name="Steindorff A."/>
            <person name="Ohm R."/>
            <person name="Martin F."/>
            <person name="Silar P."/>
            <person name="Natvig D."/>
            <person name="Lalanne C."/>
            <person name="Gautier V."/>
            <person name="Ament-Velasquez S.L."/>
            <person name="Kruys A."/>
            <person name="Hutchinson M.I."/>
            <person name="Powell A.J."/>
            <person name="Barry K."/>
            <person name="Miller A.N."/>
            <person name="Grigoriev I.V."/>
            <person name="Debuchy R."/>
            <person name="Gladieux P."/>
            <person name="Thoren M.H."/>
            <person name="Johannesson H."/>
        </authorList>
    </citation>
    <scope>NUCLEOTIDE SEQUENCE</scope>
    <source>
        <strain evidence="3">PSN4</strain>
    </source>
</reference>
<dbReference type="InterPro" id="IPR051279">
    <property type="entry name" value="PP1-Reg/Actin-Interact_Protein"/>
</dbReference>
<dbReference type="AlphaFoldDB" id="A0AAJ0FCD7"/>
<keyword evidence="4" id="KW-1185">Reference proteome</keyword>
<sequence length="1150" mass="127894">MMKDEGLEGRGWLAPLKTVDSSVSDVVESPTSTIASSPTGTDSGRRFSLHSLTNKARRSISGRESVVSASDAQRRTSHLRRLSKSRPQSTPCIMPLTSRDSSVSDDSGHLSISETSSPLPLSSSIDWKSQKVEGFAPLEPDTQFLRTRTPFLVVTSEYLVKLKCRKDALCLFPSLSDTPAPDVPAPNPDPLLVIPLSAVISVFPAESTRPSFGIEVWWKAAPGVSFQQASFFFGLPRERDEQMYYVTRAMRATQNDESDAAQPPPEVYKLLSSICETTEPDFKTRRMEVFPVVPRASTRREYVKKAEDNSKKSHHGTPSFYLVVGTYLCHFVVIQKSKAGELSSEHKSFGLVTLEEFRGNWDVHEERFNLAFRHPFSSCVVLELASRFYRRLIRVLGTADRYLQPNWPLRRQTAEIFRVRGLGEPQYLVPREDFGSVRRTLDAYAAAYRCRPVEWEINWKGLYSPEFRVLPAKDGSRYSPQQLLAVLRALRYNDYFHSLSFRDVDLSSLHNVYDTFATTKSPMAYMSRTGVIPSTADIEILQQSSVLHQEFHALAFCSEAVYQIDVSRSPTPRGKKEPPSTLQFLTPILALLRSGITRCHNLVLSGNPIGHSDLVDIVETLEAGKILGLDISSCGLFENDLKSLVAAFQGRFHPLRSLNISGNPGRLPARLLPDMLYSLVELRELNLRGSLQADSDISEPLIPYEILVQLECLEDLDLAGFKLNIETIEDLCAFLHHRANYPGDGGVCRLRRLVLDHCGITGGQVAELCRSIGYDSGMLLSVSGNLLEDGIDYLADAISGDLAPAGLLMEQVEFKDEDNYVRLIRALARNRSISLLSLAGTAPTPFPDAISQPCSDDVIATLEDFFAHNQTVQFLDLSGFSCKLEDGQLAKGFARSLAGLTKNTGMTHLRIRSQNLHDDVGVLGQMLKENRTLRVLDCQENQFNLSSVKFLVSSVKANDTLICLPFSVAEQVAIWNNIQQSLRKTSDTGKEGAANRLTMQEAMLRQVLNEQFHELENHMRRNREALEATTGITVEFDASVDTLEDMERAWMTMMPMWPTAETASGPTWRDEESTPTTATMNRPTLRSSQAYPEAMLAPYHVRNSDDGAVSPADTLDPASEISTPPDGGSGGDLVFDKAVRELQRALSSEV</sequence>
<dbReference type="Pfam" id="PF25353">
    <property type="entry name" value="PH_2nd_LRR"/>
    <property type="match status" value="1"/>
</dbReference>
<feature type="compositionally biased region" description="Low complexity" evidence="1">
    <location>
        <begin position="19"/>
        <end position="29"/>
    </location>
</feature>
<dbReference type="Proteomes" id="UP001239445">
    <property type="component" value="Unassembled WGS sequence"/>
</dbReference>
<dbReference type="Gene3D" id="3.80.10.10">
    <property type="entry name" value="Ribonuclease Inhibitor"/>
    <property type="match status" value="1"/>
</dbReference>
<name>A0AAJ0FCD7_9PEZI</name>
<comment type="caution">
    <text evidence="3">The sequence shown here is derived from an EMBL/GenBank/DDBJ whole genome shotgun (WGS) entry which is preliminary data.</text>
</comment>
<gene>
    <name evidence="3" type="ORF">QBC47DRAFT_179450</name>
</gene>
<dbReference type="PANTHER" id="PTHR24112:SF66">
    <property type="entry name" value="LEUCINE-RICH REPEAT, ISOFORM F"/>
    <property type="match status" value="1"/>
</dbReference>
<dbReference type="InterPro" id="IPR057334">
    <property type="entry name" value="PH_2nd_LRR"/>
</dbReference>
<dbReference type="PANTHER" id="PTHR24112">
    <property type="entry name" value="LEUCINE-RICH REPEAT, ISOFORM F-RELATED"/>
    <property type="match status" value="1"/>
</dbReference>
<feature type="compositionally biased region" description="Basic residues" evidence="1">
    <location>
        <begin position="75"/>
        <end position="84"/>
    </location>
</feature>
<evidence type="ECO:0000256" key="1">
    <source>
        <dbReference type="SAM" id="MobiDB-lite"/>
    </source>
</evidence>
<dbReference type="GO" id="GO:0034315">
    <property type="term" value="P:regulation of Arp2/3 complex-mediated actin nucleation"/>
    <property type="evidence" value="ECO:0007669"/>
    <property type="project" value="TreeGrafter"/>
</dbReference>